<dbReference type="RefSeq" id="WP_239370370.1">
    <property type="nucleotide sequence ID" value="NZ_JAKREW010000056.1"/>
</dbReference>
<feature type="region of interest" description="Disordered" evidence="1">
    <location>
        <begin position="1"/>
        <end position="31"/>
    </location>
</feature>
<name>A0ABS9QN50_9HYPH</name>
<dbReference type="EMBL" id="JAKREW010000056">
    <property type="protein sequence ID" value="MCG7508867.1"/>
    <property type="molecule type" value="Genomic_DNA"/>
</dbReference>
<protein>
    <submittedName>
        <fullName evidence="2">Uncharacterized protein</fullName>
    </submittedName>
</protein>
<organism evidence="2 3">
    <name type="scientific">Mesorhizobium retamae</name>
    <dbReference type="NCBI Taxonomy" id="2912854"/>
    <lineage>
        <taxon>Bacteria</taxon>
        <taxon>Pseudomonadati</taxon>
        <taxon>Pseudomonadota</taxon>
        <taxon>Alphaproteobacteria</taxon>
        <taxon>Hyphomicrobiales</taxon>
        <taxon>Phyllobacteriaceae</taxon>
        <taxon>Mesorhizobium</taxon>
    </lineage>
</organism>
<evidence type="ECO:0000313" key="3">
    <source>
        <dbReference type="Proteomes" id="UP001201701"/>
    </source>
</evidence>
<comment type="caution">
    <text evidence="2">The sequence shown here is derived from an EMBL/GenBank/DDBJ whole genome shotgun (WGS) entry which is preliminary data.</text>
</comment>
<reference evidence="2 3" key="1">
    <citation type="submission" date="2022-02" db="EMBL/GenBank/DDBJ databases">
        <title>Draft genome sequence of Mezorhizobium retamae strain IRAMC:0171 isolated from Retama raetam nodules.</title>
        <authorList>
            <person name="Bengaied R."/>
            <person name="Sbissi I."/>
            <person name="Huber K."/>
            <person name="Ghodbane F."/>
            <person name="Nouioui I."/>
            <person name="Tarhouni M."/>
            <person name="Gtari M."/>
        </authorList>
    </citation>
    <scope>NUCLEOTIDE SEQUENCE [LARGE SCALE GENOMIC DNA]</scope>
    <source>
        <strain evidence="2 3">IRAMC:0171</strain>
    </source>
</reference>
<evidence type="ECO:0000313" key="2">
    <source>
        <dbReference type="EMBL" id="MCG7508867.1"/>
    </source>
</evidence>
<dbReference type="Proteomes" id="UP001201701">
    <property type="component" value="Unassembled WGS sequence"/>
</dbReference>
<proteinExistence type="predicted"/>
<keyword evidence="3" id="KW-1185">Reference proteome</keyword>
<gene>
    <name evidence="2" type="ORF">L4923_27910</name>
</gene>
<evidence type="ECO:0000256" key="1">
    <source>
        <dbReference type="SAM" id="MobiDB-lite"/>
    </source>
</evidence>
<accession>A0ABS9QN50</accession>
<sequence>MARLLSPPVGLGTTSIEPLSGPRSVGGGTTTSVSNYQQTVASPFGLWRWRLSFPAMQGSLFRRYRGWISALHGGANATRWTFFDPDCMTFQEAGVNASQFEIATGKPWSNGQPWANKENWQSSRPVVSVASAASLNATIISLANQWWGHRLGVGDYVGFFPFHFGMYEITEVIEPGRYRIWPPLDKAIAATDFATLSPTLALRLESEEAASAGRGLVAAESLSATLVQVKDYDVRDYFAD</sequence>